<evidence type="ECO:0000256" key="1">
    <source>
        <dbReference type="SAM" id="MobiDB-lite"/>
    </source>
</evidence>
<evidence type="ECO:0000313" key="4">
    <source>
        <dbReference type="EMBL" id="QJQ31175.1"/>
    </source>
</evidence>
<reference evidence="4 5" key="1">
    <citation type="submission" date="2020-01" db="EMBL/GenBank/DDBJ databases">
        <title>Sphingomonas sp. strain CSW-10.</title>
        <authorList>
            <person name="Chen W.-M."/>
        </authorList>
    </citation>
    <scope>NUCLEOTIDE SEQUENCE [LARGE SCALE GENOMIC DNA]</scope>
    <source>
        <strain evidence="4 5">CSW-10</strain>
    </source>
</reference>
<organism evidence="4 5">
    <name type="scientific">Sphingomonas lacunae</name>
    <dbReference type="NCBI Taxonomy" id="2698828"/>
    <lineage>
        <taxon>Bacteria</taxon>
        <taxon>Pseudomonadati</taxon>
        <taxon>Pseudomonadota</taxon>
        <taxon>Alphaproteobacteria</taxon>
        <taxon>Sphingomonadales</taxon>
        <taxon>Sphingomonadaceae</taxon>
        <taxon>Sphingomonas</taxon>
    </lineage>
</organism>
<evidence type="ECO:0000256" key="2">
    <source>
        <dbReference type="SAM" id="SignalP"/>
    </source>
</evidence>
<dbReference type="Proteomes" id="UP000503018">
    <property type="component" value="Chromosome"/>
</dbReference>
<gene>
    <name evidence="4" type="ORF">GV829_00865</name>
</gene>
<feature type="chain" id="PRO_5026856746" evidence="2">
    <location>
        <begin position="23"/>
        <end position="228"/>
    </location>
</feature>
<dbReference type="RefSeq" id="WP_169943390.1">
    <property type="nucleotide sequence ID" value="NZ_CP053015.1"/>
</dbReference>
<sequence>MRTVMLMLGASATLAMATPLQAQEGTATADVSAGEAETNYAGPDPERLAAAGRLIDRIWPVGTYRRIMESTMSVGAEAAEASIETMTWATSENGKLARRAQHEARTGRPLRRAPDEEQAIASVAEGMANITATLLTAIDQAEPAVRAALTRIYARRYNLNELNELDAFFATPTGRRYAEDSITLMNDPEMVAATTSMVEGTLADVLPGQAEAASEAAAAATNHAASKF</sequence>
<feature type="domain" description="DUF2059" evidence="3">
    <location>
        <begin position="146"/>
        <end position="186"/>
    </location>
</feature>
<evidence type="ECO:0000313" key="5">
    <source>
        <dbReference type="Proteomes" id="UP000503018"/>
    </source>
</evidence>
<dbReference type="AlphaFoldDB" id="A0A6M4AQ74"/>
<feature type="region of interest" description="Disordered" evidence="1">
    <location>
        <begin position="26"/>
        <end position="45"/>
    </location>
</feature>
<proteinExistence type="predicted"/>
<dbReference type="EMBL" id="CP053015">
    <property type="protein sequence ID" value="QJQ31175.1"/>
    <property type="molecule type" value="Genomic_DNA"/>
</dbReference>
<accession>A0A6M4AQ74</accession>
<dbReference type="InterPro" id="IPR018637">
    <property type="entry name" value="DUF2059"/>
</dbReference>
<keyword evidence="2" id="KW-0732">Signal</keyword>
<protein>
    <submittedName>
        <fullName evidence="4">DUF2059 domain-containing protein</fullName>
    </submittedName>
</protein>
<evidence type="ECO:0000259" key="3">
    <source>
        <dbReference type="Pfam" id="PF09832"/>
    </source>
</evidence>
<dbReference type="KEGG" id="slan:GV829_00865"/>
<name>A0A6M4AQ74_9SPHN</name>
<keyword evidence="5" id="KW-1185">Reference proteome</keyword>
<dbReference type="Pfam" id="PF09832">
    <property type="entry name" value="DUF2059"/>
    <property type="match status" value="1"/>
</dbReference>
<feature type="signal peptide" evidence="2">
    <location>
        <begin position="1"/>
        <end position="22"/>
    </location>
</feature>